<dbReference type="PANTHER" id="PTHR37423:SF2">
    <property type="entry name" value="MEMBRANE-BOUND LYTIC MUREIN TRANSGLYCOSYLASE C"/>
    <property type="match status" value="1"/>
</dbReference>
<dbReference type="InterPro" id="IPR023346">
    <property type="entry name" value="Lysozyme-like_dom_sf"/>
</dbReference>
<organism evidence="2 3">
    <name type="scientific">Paratissierella segnis</name>
    <dbReference type="NCBI Taxonomy" id="2763679"/>
    <lineage>
        <taxon>Bacteria</taxon>
        <taxon>Bacillati</taxon>
        <taxon>Bacillota</taxon>
        <taxon>Tissierellia</taxon>
        <taxon>Tissierellales</taxon>
        <taxon>Tissierellaceae</taxon>
        <taxon>Paratissierella</taxon>
    </lineage>
</organism>
<dbReference type="EMBL" id="JACRTG010000028">
    <property type="protein sequence ID" value="MBC8588856.1"/>
    <property type="molecule type" value="Genomic_DNA"/>
</dbReference>
<dbReference type="AlphaFoldDB" id="A0A926IKT8"/>
<protein>
    <submittedName>
        <fullName evidence="2">Lytic transglycosylase domain-containing protein</fullName>
    </submittedName>
</protein>
<dbReference type="Gene3D" id="1.10.530.10">
    <property type="match status" value="1"/>
</dbReference>
<dbReference type="Proteomes" id="UP000601171">
    <property type="component" value="Unassembled WGS sequence"/>
</dbReference>
<name>A0A926IKT8_9FIRM</name>
<sequence>MFYPVGYKNIVNKYSKEYGVDPYLVLSMINVESKYNKDAVSNKNARGLMQIGPQTGLWAAESLKIDNYSESLLFEPEINILIGVWYIDQLKKEFGDRSDLVLAAYNAGSGNVNKWLSDDNYSKDGDLTNIPFNETDEYVTKVKKNHRVYKLLYKSYMAKPDTFSSIYIDGIINLRNILIKVLKSFR</sequence>
<dbReference type="InterPro" id="IPR008258">
    <property type="entry name" value="Transglycosylase_SLT_dom_1"/>
</dbReference>
<accession>A0A926IKT8</accession>
<evidence type="ECO:0000313" key="2">
    <source>
        <dbReference type="EMBL" id="MBC8588856.1"/>
    </source>
</evidence>
<dbReference type="CDD" id="cd16896">
    <property type="entry name" value="LT_Slt70-like"/>
    <property type="match status" value="1"/>
</dbReference>
<dbReference type="SUPFAM" id="SSF53955">
    <property type="entry name" value="Lysozyme-like"/>
    <property type="match status" value="1"/>
</dbReference>
<gene>
    <name evidence="2" type="ORF">H8707_11575</name>
</gene>
<reference evidence="2" key="1">
    <citation type="submission" date="2020-08" db="EMBL/GenBank/DDBJ databases">
        <title>Genome public.</title>
        <authorList>
            <person name="Liu C."/>
            <person name="Sun Q."/>
        </authorList>
    </citation>
    <scope>NUCLEOTIDE SEQUENCE</scope>
    <source>
        <strain evidence="2">BX21</strain>
    </source>
</reference>
<comment type="caution">
    <text evidence="2">The sequence shown here is derived from an EMBL/GenBank/DDBJ whole genome shotgun (WGS) entry which is preliminary data.</text>
</comment>
<feature type="domain" description="Transglycosylase SLT" evidence="1">
    <location>
        <begin position="11"/>
        <end position="121"/>
    </location>
</feature>
<keyword evidence="3" id="KW-1185">Reference proteome</keyword>
<proteinExistence type="predicted"/>
<evidence type="ECO:0000259" key="1">
    <source>
        <dbReference type="Pfam" id="PF01464"/>
    </source>
</evidence>
<dbReference type="PANTHER" id="PTHR37423">
    <property type="entry name" value="SOLUBLE LYTIC MUREIN TRANSGLYCOSYLASE-RELATED"/>
    <property type="match status" value="1"/>
</dbReference>
<dbReference type="Pfam" id="PF01464">
    <property type="entry name" value="SLT"/>
    <property type="match status" value="1"/>
</dbReference>
<evidence type="ECO:0000313" key="3">
    <source>
        <dbReference type="Proteomes" id="UP000601171"/>
    </source>
</evidence>